<sequence length="246" mass="27422">MMTIPSISIPMWTPLYNPPPHRFHDCKRIMLLCAAEPGRVQKLLPAPLESTGDFVFISWLKIGEVEGYLGSCNIAINFPCRYGEAIGKTCALEYIDVDMGLAAGREMWPWPKKGGDFVWNETDKGIHLECSRRGDLLFTSDVTFRQEQLSENWPEKYGAPDIGANNLQVRHIGNSHAEKPHTAEVLQVSYPNSLLHSSVAVDATLDITSGPRDSMSELGPLRVVAARYDHQEFDFDLGRVIGSHAL</sequence>
<dbReference type="Proteomes" id="UP000312784">
    <property type="component" value="Unassembled WGS sequence"/>
</dbReference>
<name>A0ABY2XYQ7_9HYPH</name>
<dbReference type="InterPro" id="IPR010451">
    <property type="entry name" value="Acetoacetate_decarboxylase"/>
</dbReference>
<dbReference type="Pfam" id="PF06314">
    <property type="entry name" value="ADC"/>
    <property type="match status" value="1"/>
</dbReference>
<evidence type="ECO:0000313" key="2">
    <source>
        <dbReference type="Proteomes" id="UP000312784"/>
    </source>
</evidence>
<comment type="caution">
    <text evidence="1">The sequence shown here is derived from an EMBL/GenBank/DDBJ whole genome shotgun (WGS) entry which is preliminary data.</text>
</comment>
<gene>
    <name evidence="1" type="ORF">FIC94_20885</name>
</gene>
<proteinExistence type="predicted"/>
<dbReference type="RefSeq" id="WP_140026274.1">
    <property type="nucleotide sequence ID" value="NZ_JBHUFG010000015.1"/>
</dbReference>
<accession>A0ABY2XYQ7</accession>
<organism evidence="1 2">
    <name type="scientific">Ochrobactrum teleogrylli</name>
    <dbReference type="NCBI Taxonomy" id="2479765"/>
    <lineage>
        <taxon>Bacteria</taxon>
        <taxon>Pseudomonadati</taxon>
        <taxon>Pseudomonadota</taxon>
        <taxon>Alphaproteobacteria</taxon>
        <taxon>Hyphomicrobiales</taxon>
        <taxon>Brucellaceae</taxon>
        <taxon>Brucella/Ochrobactrum group</taxon>
        <taxon>Ochrobactrum</taxon>
    </lineage>
</organism>
<reference evidence="1 2" key="1">
    <citation type="submission" date="2019-06" db="EMBL/GenBank/DDBJ databases">
        <title>Ochrobactrum cricket sp.nov., isolated from the insect Teleogryllus occipitalis living in deserted cropland.</title>
        <authorList>
            <person name="Hu M."/>
        </authorList>
    </citation>
    <scope>NUCLEOTIDE SEQUENCE [LARGE SCALE GENOMIC DNA]</scope>
    <source>
        <strain evidence="1 2">LCB8</strain>
    </source>
</reference>
<dbReference type="Gene3D" id="2.40.400.10">
    <property type="entry name" value="Acetoacetate decarboxylase-like"/>
    <property type="match status" value="1"/>
</dbReference>
<keyword evidence="2" id="KW-1185">Reference proteome</keyword>
<protein>
    <recommendedName>
        <fullName evidence="3">Acetoacetate decarboxylase</fullName>
    </recommendedName>
</protein>
<evidence type="ECO:0000313" key="1">
    <source>
        <dbReference type="EMBL" id="TNV10079.1"/>
    </source>
</evidence>
<dbReference type="EMBL" id="VEWL01000020">
    <property type="protein sequence ID" value="TNV10079.1"/>
    <property type="molecule type" value="Genomic_DNA"/>
</dbReference>
<dbReference type="SUPFAM" id="SSF160104">
    <property type="entry name" value="Acetoacetate decarboxylase-like"/>
    <property type="match status" value="1"/>
</dbReference>
<evidence type="ECO:0008006" key="3">
    <source>
        <dbReference type="Google" id="ProtNLM"/>
    </source>
</evidence>
<dbReference type="InterPro" id="IPR023375">
    <property type="entry name" value="ADC_dom_sf"/>
</dbReference>